<dbReference type="Pfam" id="PF03929">
    <property type="entry name" value="PepSY_TM"/>
    <property type="match status" value="1"/>
</dbReference>
<evidence type="ECO:0000256" key="1">
    <source>
        <dbReference type="SAM" id="Phobius"/>
    </source>
</evidence>
<evidence type="ECO:0000313" key="3">
    <source>
        <dbReference type="Proteomes" id="UP000249061"/>
    </source>
</evidence>
<feature type="transmembrane region" description="Helical" evidence="1">
    <location>
        <begin position="234"/>
        <end position="255"/>
    </location>
</feature>
<dbReference type="Proteomes" id="UP000249061">
    <property type="component" value="Unassembled WGS sequence"/>
</dbReference>
<sequence>MFTPASNMRQRFLMSGTPFDAQRTEAWTSQSRCLSQAFEVNLNRLYGVHRWVGLLVVGQVSIWFFTGLVMSRLNIDHVHGDDTRAAPQRRSLDWSRVRPLPDEARSGAEEVVLRVLDGLPIYEVRGPEVALFSAESGQRIQVDEALATRLAQRDQKGEPAVERLERLDQSTLEYREKPVPAWAVHLADADRTTIYVDLRTARVTARRNDSWRLFDVLWGLHIMDYSERKNFSTFWLSAAAALALSVSLSGAAIWLTRARRYRRRGGETTDR</sequence>
<keyword evidence="1" id="KW-0472">Membrane</keyword>
<gene>
    <name evidence="2" type="ORF">DI536_34135</name>
</gene>
<organism evidence="2 3">
    <name type="scientific">Archangium gephyra</name>
    <dbReference type="NCBI Taxonomy" id="48"/>
    <lineage>
        <taxon>Bacteria</taxon>
        <taxon>Pseudomonadati</taxon>
        <taxon>Myxococcota</taxon>
        <taxon>Myxococcia</taxon>
        <taxon>Myxococcales</taxon>
        <taxon>Cystobacterineae</taxon>
        <taxon>Archangiaceae</taxon>
        <taxon>Archangium</taxon>
    </lineage>
</organism>
<reference evidence="2 3" key="1">
    <citation type="submission" date="2017-08" db="EMBL/GenBank/DDBJ databases">
        <title>Infants hospitalized years apart are colonized by the same room-sourced microbial strains.</title>
        <authorList>
            <person name="Brooks B."/>
            <person name="Olm M.R."/>
            <person name="Firek B.A."/>
            <person name="Baker R."/>
            <person name="Thomas B.C."/>
            <person name="Morowitz M.J."/>
            <person name="Banfield J.F."/>
        </authorList>
    </citation>
    <scope>NUCLEOTIDE SEQUENCE [LARGE SCALE GENOMIC DNA]</scope>
    <source>
        <strain evidence="2">S2_003_000_R2_14</strain>
    </source>
</reference>
<proteinExistence type="predicted"/>
<comment type="caution">
    <text evidence="2">The sequence shown here is derived from an EMBL/GenBank/DDBJ whole genome shotgun (WGS) entry which is preliminary data.</text>
</comment>
<evidence type="ECO:0008006" key="4">
    <source>
        <dbReference type="Google" id="ProtNLM"/>
    </source>
</evidence>
<feature type="transmembrane region" description="Helical" evidence="1">
    <location>
        <begin position="51"/>
        <end position="70"/>
    </location>
</feature>
<dbReference type="AlphaFoldDB" id="A0A2W5UMN5"/>
<protein>
    <recommendedName>
        <fullName evidence="4">PepSY-associated transmembrane protein</fullName>
    </recommendedName>
</protein>
<dbReference type="InterPro" id="IPR005625">
    <property type="entry name" value="PepSY-ass_TM"/>
</dbReference>
<keyword evidence="1" id="KW-1133">Transmembrane helix</keyword>
<name>A0A2W5UMN5_9BACT</name>
<accession>A0A2W5UMN5</accession>
<dbReference type="EMBL" id="QFQP01000057">
    <property type="protein sequence ID" value="PZR04524.1"/>
    <property type="molecule type" value="Genomic_DNA"/>
</dbReference>
<keyword evidence="1" id="KW-0812">Transmembrane</keyword>
<evidence type="ECO:0000313" key="2">
    <source>
        <dbReference type="EMBL" id="PZR04524.1"/>
    </source>
</evidence>